<reference evidence="1 2" key="1">
    <citation type="journal article" date="2021" name="Front. Genet.">
        <title>Chromosome-Level Genome Assembly Reveals Significant Gene Expansion in the Toll and IMD Signaling Pathways of Dendrolimus kikuchii.</title>
        <authorList>
            <person name="Zhou J."/>
            <person name="Wu P."/>
            <person name="Xiong Z."/>
            <person name="Liu N."/>
            <person name="Zhao N."/>
            <person name="Ji M."/>
            <person name="Qiu Y."/>
            <person name="Yang B."/>
        </authorList>
    </citation>
    <scope>NUCLEOTIDE SEQUENCE [LARGE SCALE GENOMIC DNA]</scope>
    <source>
        <strain evidence="1">Ann1</strain>
    </source>
</reference>
<dbReference type="Proteomes" id="UP000824533">
    <property type="component" value="Linkage Group LG08"/>
</dbReference>
<proteinExistence type="predicted"/>
<sequence>MSETISTDGVSMEAEKPVSSEDDVKFPPFPEVQDDDFDEDISEEERKYYIELYPDLNKIKTAKLHCTACDRHLGNSIRNEGRMRPHPMLRTLVCHTCYTFYNSGEFEKGDDGSELYCRWCGQGGQVYCCSDCPHVFCAKCIKRNLGLPKIKEIENTDDWKCFKCNPRCLWDLRALCWALLRYCDLKNKMLYQTQDPVLREMYIKNSAVDHSECCKNKTKRRERKRDSENSSNKLSPIAKLPPVIQVKKFASVNADETPQKEKKRPAKRSASPKYKPILIKNPVSLNPTVVQPVVKKFRGPNTAVLNPVRFNNDKLLTYPRIKPKPHAPMGIGNNFNGFNNANNTFGGMNNMILSINDTLNLSLDSLTQGLDMSAVAHLASAQKNDDVVCTPDLPLEPLCEVTEDHDDDVECITPGPSSTPRPVVKNPPPLIPRTGVSNPNDLSFDNIIQMTENDVTINEATGGLKFRVDPQTLSSNKMYRLPDGRIFAINVNPNMPGGYSATIVAVSDTNKAPPKVATYAAKLSAVPQTPSPVLTKKRQSQRPSSNKQNPTKLKNKVNQSSRDCDLNVPVEWFRYNLLDAIDCLEYSLIRLNRLKREATTMHLRTRTIDEMRGLHRNLERLLNTSSSRFVEIRHNINKEFKQYVTKKKLEEASHHSQEEDDDDDVEILPDENEGPIFIDENSLDSHPDNQEVDLTGAGSSEHNDSSENKDTNPINISNHDDEAPIRNSNAFDTSLTCEESYVTLKGDLEKGMNLEKETLDDGNSNDANVDKEKDKINVTDNSNCADSNRKDSVETNGDVEHFKNEQDDQLTDVDTSKDDDMSRDGDLPKEIDEVDSKKNVLKDTDDKQEDTENAQEPDISEEMIESLLKDDSMGANVETANSSNPNSMDVSEN</sequence>
<comment type="caution">
    <text evidence="1">The sequence shown here is derived from an EMBL/GenBank/DDBJ whole genome shotgun (WGS) entry which is preliminary data.</text>
</comment>
<organism evidence="1 2">
    <name type="scientific">Dendrolimus kikuchii</name>
    <dbReference type="NCBI Taxonomy" id="765133"/>
    <lineage>
        <taxon>Eukaryota</taxon>
        <taxon>Metazoa</taxon>
        <taxon>Ecdysozoa</taxon>
        <taxon>Arthropoda</taxon>
        <taxon>Hexapoda</taxon>
        <taxon>Insecta</taxon>
        <taxon>Pterygota</taxon>
        <taxon>Neoptera</taxon>
        <taxon>Endopterygota</taxon>
        <taxon>Lepidoptera</taxon>
        <taxon>Glossata</taxon>
        <taxon>Ditrysia</taxon>
        <taxon>Bombycoidea</taxon>
        <taxon>Lasiocampidae</taxon>
        <taxon>Dendrolimus</taxon>
    </lineage>
</organism>
<protein>
    <submittedName>
        <fullName evidence="1">Uncharacterized protein</fullName>
    </submittedName>
</protein>
<dbReference type="EMBL" id="CM034394">
    <property type="protein sequence ID" value="KAJ0179367.1"/>
    <property type="molecule type" value="Genomic_DNA"/>
</dbReference>
<keyword evidence="2" id="KW-1185">Reference proteome</keyword>
<accession>A0ACC1D749</accession>
<gene>
    <name evidence="1" type="ORF">K1T71_005079</name>
</gene>
<name>A0ACC1D749_9NEOP</name>
<evidence type="ECO:0000313" key="2">
    <source>
        <dbReference type="Proteomes" id="UP000824533"/>
    </source>
</evidence>
<evidence type="ECO:0000313" key="1">
    <source>
        <dbReference type="EMBL" id="KAJ0179367.1"/>
    </source>
</evidence>